<keyword evidence="1" id="KW-0812">Transmembrane</keyword>
<gene>
    <name evidence="2" type="ORF">SAMN04487818_105123</name>
</gene>
<evidence type="ECO:0000313" key="3">
    <source>
        <dbReference type="Proteomes" id="UP000199051"/>
    </source>
</evidence>
<organism evidence="2 3">
    <name type="scientific">Actinokineospora terrae</name>
    <dbReference type="NCBI Taxonomy" id="155974"/>
    <lineage>
        <taxon>Bacteria</taxon>
        <taxon>Bacillati</taxon>
        <taxon>Actinomycetota</taxon>
        <taxon>Actinomycetes</taxon>
        <taxon>Pseudonocardiales</taxon>
        <taxon>Pseudonocardiaceae</taxon>
        <taxon>Actinokineospora</taxon>
    </lineage>
</organism>
<protein>
    <submittedName>
        <fullName evidence="2">Uncharacterized protein</fullName>
    </submittedName>
</protein>
<feature type="transmembrane region" description="Helical" evidence="1">
    <location>
        <begin position="46"/>
        <end position="65"/>
    </location>
</feature>
<dbReference type="RefSeq" id="WP_092777610.1">
    <property type="nucleotide sequence ID" value="NZ_FOGI01000005.1"/>
</dbReference>
<accession>A0A1H9RW00</accession>
<dbReference type="EMBL" id="FOGI01000005">
    <property type="protein sequence ID" value="SER76827.1"/>
    <property type="molecule type" value="Genomic_DNA"/>
</dbReference>
<keyword evidence="3" id="KW-1185">Reference proteome</keyword>
<sequence length="88" mass="9827">MDERGYDGLQAVVFLAGIYEGLLPFVSKVFAWDPFLAFPLRLPDPLWWIVSGAALVVCVVLLELLDRAKKRVGSTKKAPPERGLFHKS</sequence>
<keyword evidence="1" id="KW-0472">Membrane</keyword>
<dbReference type="AlphaFoldDB" id="A0A1H9RW00"/>
<evidence type="ECO:0000256" key="1">
    <source>
        <dbReference type="SAM" id="Phobius"/>
    </source>
</evidence>
<evidence type="ECO:0000313" key="2">
    <source>
        <dbReference type="EMBL" id="SER76827.1"/>
    </source>
</evidence>
<name>A0A1H9RW00_9PSEU</name>
<feature type="transmembrane region" description="Helical" evidence="1">
    <location>
        <begin position="12"/>
        <end position="31"/>
    </location>
</feature>
<keyword evidence="1" id="KW-1133">Transmembrane helix</keyword>
<dbReference type="Proteomes" id="UP000199051">
    <property type="component" value="Unassembled WGS sequence"/>
</dbReference>
<reference evidence="3" key="1">
    <citation type="submission" date="2016-10" db="EMBL/GenBank/DDBJ databases">
        <authorList>
            <person name="Varghese N."/>
            <person name="Submissions S."/>
        </authorList>
    </citation>
    <scope>NUCLEOTIDE SEQUENCE [LARGE SCALE GENOMIC DNA]</scope>
    <source>
        <strain evidence="3">DSM 44260</strain>
    </source>
</reference>
<proteinExistence type="predicted"/>